<gene>
    <name evidence="2" type="ORF">QJS04_geneDACA021608</name>
</gene>
<protein>
    <submittedName>
        <fullName evidence="2">Uncharacterized protein</fullName>
    </submittedName>
</protein>
<dbReference type="EMBL" id="JAUJYN010000005">
    <property type="protein sequence ID" value="KAK1272128.1"/>
    <property type="molecule type" value="Genomic_DNA"/>
</dbReference>
<evidence type="ECO:0000313" key="3">
    <source>
        <dbReference type="Proteomes" id="UP001179952"/>
    </source>
</evidence>
<evidence type="ECO:0000256" key="1">
    <source>
        <dbReference type="SAM" id="Coils"/>
    </source>
</evidence>
<sequence>MERMQRLARESTRRIFEENKKLKTDLDRKRRELESQGRKLDKLEALTEMEKQKLEEEKRKVCGD</sequence>
<reference evidence="2" key="1">
    <citation type="journal article" date="2023" name="Nat. Commun.">
        <title>Diploid and tetraploid genomes of Acorus and the evolution of monocots.</title>
        <authorList>
            <person name="Ma L."/>
            <person name="Liu K.W."/>
            <person name="Li Z."/>
            <person name="Hsiao Y.Y."/>
            <person name="Qi Y."/>
            <person name="Fu T."/>
            <person name="Tang G.D."/>
            <person name="Zhang D."/>
            <person name="Sun W.H."/>
            <person name="Liu D.K."/>
            <person name="Li Y."/>
            <person name="Chen G.Z."/>
            <person name="Liu X.D."/>
            <person name="Liao X.Y."/>
            <person name="Jiang Y.T."/>
            <person name="Yu X."/>
            <person name="Hao Y."/>
            <person name="Huang J."/>
            <person name="Zhao X.W."/>
            <person name="Ke S."/>
            <person name="Chen Y.Y."/>
            <person name="Wu W.L."/>
            <person name="Hsu J.L."/>
            <person name="Lin Y.F."/>
            <person name="Huang M.D."/>
            <person name="Li C.Y."/>
            <person name="Huang L."/>
            <person name="Wang Z.W."/>
            <person name="Zhao X."/>
            <person name="Zhong W.Y."/>
            <person name="Peng D.H."/>
            <person name="Ahmad S."/>
            <person name="Lan S."/>
            <person name="Zhang J.S."/>
            <person name="Tsai W.C."/>
            <person name="Van de Peer Y."/>
            <person name="Liu Z.J."/>
        </authorList>
    </citation>
    <scope>NUCLEOTIDE SEQUENCE</scope>
    <source>
        <strain evidence="2">SCP</strain>
    </source>
</reference>
<keyword evidence="1" id="KW-0175">Coiled coil</keyword>
<dbReference type="Proteomes" id="UP001179952">
    <property type="component" value="Unassembled WGS sequence"/>
</dbReference>
<keyword evidence="3" id="KW-1185">Reference proteome</keyword>
<feature type="coiled-coil region" evidence="1">
    <location>
        <begin position="16"/>
        <end position="60"/>
    </location>
</feature>
<proteinExistence type="predicted"/>
<accession>A0AAV9B5W3</accession>
<organism evidence="2 3">
    <name type="scientific">Acorus gramineus</name>
    <name type="common">Dwarf sweet flag</name>
    <dbReference type="NCBI Taxonomy" id="55184"/>
    <lineage>
        <taxon>Eukaryota</taxon>
        <taxon>Viridiplantae</taxon>
        <taxon>Streptophyta</taxon>
        <taxon>Embryophyta</taxon>
        <taxon>Tracheophyta</taxon>
        <taxon>Spermatophyta</taxon>
        <taxon>Magnoliopsida</taxon>
        <taxon>Liliopsida</taxon>
        <taxon>Acoraceae</taxon>
        <taxon>Acorus</taxon>
    </lineage>
</organism>
<reference evidence="2" key="2">
    <citation type="submission" date="2023-06" db="EMBL/GenBank/DDBJ databases">
        <authorList>
            <person name="Ma L."/>
            <person name="Liu K.-W."/>
            <person name="Li Z."/>
            <person name="Hsiao Y.-Y."/>
            <person name="Qi Y."/>
            <person name="Fu T."/>
            <person name="Tang G."/>
            <person name="Zhang D."/>
            <person name="Sun W.-H."/>
            <person name="Liu D.-K."/>
            <person name="Li Y."/>
            <person name="Chen G.-Z."/>
            <person name="Liu X.-D."/>
            <person name="Liao X.-Y."/>
            <person name="Jiang Y.-T."/>
            <person name="Yu X."/>
            <person name="Hao Y."/>
            <person name="Huang J."/>
            <person name="Zhao X.-W."/>
            <person name="Ke S."/>
            <person name="Chen Y.-Y."/>
            <person name="Wu W.-L."/>
            <person name="Hsu J.-L."/>
            <person name="Lin Y.-F."/>
            <person name="Huang M.-D."/>
            <person name="Li C.-Y."/>
            <person name="Huang L."/>
            <person name="Wang Z.-W."/>
            <person name="Zhao X."/>
            <person name="Zhong W.-Y."/>
            <person name="Peng D.-H."/>
            <person name="Ahmad S."/>
            <person name="Lan S."/>
            <person name="Zhang J.-S."/>
            <person name="Tsai W.-C."/>
            <person name="Van De Peer Y."/>
            <person name="Liu Z.-J."/>
        </authorList>
    </citation>
    <scope>NUCLEOTIDE SEQUENCE</scope>
    <source>
        <strain evidence="2">SCP</strain>
        <tissue evidence="2">Leaves</tissue>
    </source>
</reference>
<evidence type="ECO:0000313" key="2">
    <source>
        <dbReference type="EMBL" id="KAK1272128.1"/>
    </source>
</evidence>
<name>A0AAV9B5W3_ACOGR</name>
<comment type="caution">
    <text evidence="2">The sequence shown here is derived from an EMBL/GenBank/DDBJ whole genome shotgun (WGS) entry which is preliminary data.</text>
</comment>
<dbReference type="AlphaFoldDB" id="A0AAV9B5W3"/>